<dbReference type="InterPro" id="IPR008139">
    <property type="entry name" value="SaposinB_dom"/>
</dbReference>
<feature type="chain" id="PRO_5045465649" description="Saposin B-type domain-containing protein" evidence="2">
    <location>
        <begin position="24"/>
        <end position="275"/>
    </location>
</feature>
<evidence type="ECO:0000256" key="2">
    <source>
        <dbReference type="SAM" id="SignalP"/>
    </source>
</evidence>
<evidence type="ECO:0000313" key="4">
    <source>
        <dbReference type="EMBL" id="WAQ96991.1"/>
    </source>
</evidence>
<dbReference type="PANTHER" id="PTHR11480">
    <property type="entry name" value="SAPOSIN-RELATED"/>
    <property type="match status" value="1"/>
</dbReference>
<gene>
    <name evidence="4" type="ORF">MAR_029681</name>
</gene>
<dbReference type="Gene3D" id="1.10.225.10">
    <property type="entry name" value="Saposin-like"/>
    <property type="match status" value="2"/>
</dbReference>
<evidence type="ECO:0000256" key="1">
    <source>
        <dbReference type="ARBA" id="ARBA00023157"/>
    </source>
</evidence>
<dbReference type="EMBL" id="CP111013">
    <property type="protein sequence ID" value="WAQ96991.1"/>
    <property type="molecule type" value="Genomic_DNA"/>
</dbReference>
<dbReference type="SUPFAM" id="SSF47862">
    <property type="entry name" value="Saposin"/>
    <property type="match status" value="1"/>
</dbReference>
<organism evidence="4 5">
    <name type="scientific">Mya arenaria</name>
    <name type="common">Soft-shell clam</name>
    <dbReference type="NCBI Taxonomy" id="6604"/>
    <lineage>
        <taxon>Eukaryota</taxon>
        <taxon>Metazoa</taxon>
        <taxon>Spiralia</taxon>
        <taxon>Lophotrochozoa</taxon>
        <taxon>Mollusca</taxon>
        <taxon>Bivalvia</taxon>
        <taxon>Autobranchia</taxon>
        <taxon>Heteroconchia</taxon>
        <taxon>Euheterodonta</taxon>
        <taxon>Imparidentia</taxon>
        <taxon>Neoheterodontei</taxon>
        <taxon>Myida</taxon>
        <taxon>Myoidea</taxon>
        <taxon>Myidae</taxon>
        <taxon>Mya</taxon>
    </lineage>
</organism>
<dbReference type="PROSITE" id="PS50015">
    <property type="entry name" value="SAP_B"/>
    <property type="match status" value="1"/>
</dbReference>
<dbReference type="InterPro" id="IPR051428">
    <property type="entry name" value="Sphingo_Act-Surfact_Prot"/>
</dbReference>
<reference evidence="4" key="1">
    <citation type="submission" date="2022-11" db="EMBL/GenBank/DDBJ databases">
        <title>Centuries of genome instability and evolution in soft-shell clam transmissible cancer (bioRxiv).</title>
        <authorList>
            <person name="Hart S.F.M."/>
            <person name="Yonemitsu M.A."/>
            <person name="Giersch R.M."/>
            <person name="Beal B.F."/>
            <person name="Arriagada G."/>
            <person name="Davis B.W."/>
            <person name="Ostrander E.A."/>
            <person name="Goff S.P."/>
            <person name="Metzger M.J."/>
        </authorList>
    </citation>
    <scope>NUCLEOTIDE SEQUENCE</scope>
    <source>
        <strain evidence="4">MELC-2E11</strain>
        <tissue evidence="4">Siphon/mantle</tissue>
    </source>
</reference>
<feature type="domain" description="Saposin B-type" evidence="3">
    <location>
        <begin position="97"/>
        <end position="177"/>
    </location>
</feature>
<accession>A0ABY7DH19</accession>
<dbReference type="InterPro" id="IPR011001">
    <property type="entry name" value="Saposin-like"/>
</dbReference>
<keyword evidence="5" id="KW-1185">Reference proteome</keyword>
<keyword evidence="2" id="KW-0732">Signal</keyword>
<protein>
    <recommendedName>
        <fullName evidence="3">Saposin B-type domain-containing protein</fullName>
    </recommendedName>
</protein>
<evidence type="ECO:0000313" key="5">
    <source>
        <dbReference type="Proteomes" id="UP001164746"/>
    </source>
</evidence>
<name>A0ABY7DH19_MYAAR</name>
<proteinExistence type="predicted"/>
<keyword evidence="1" id="KW-1015">Disulfide bond</keyword>
<sequence length="275" mass="30218">MTVMEKQLFVLAAVLLSLAAASGVDECQSCIDQVHQMQTGVASLRNAKLREIVTRSSARSICAAIGQCPEDGDNTDMQEEFYPAVDNGLVDVTALHTNSICHICRVTFNFLHNFLSNKHWQTVLLRLLKLGCHYIPLFSATCTNLVDQWGGMIIHLLVNYLNPRMCHDLLHICPNATAVSEAALAVDDCRMCEFGQGLVYDTVNDPSLHVRLDNLAREICIADGDQMDDGCVFVTSQLSEALKQVAADLKQSTALKTFCQTENICPAGLKTILDN</sequence>
<dbReference type="SMART" id="SM00741">
    <property type="entry name" value="SapB"/>
    <property type="match status" value="1"/>
</dbReference>
<feature type="signal peptide" evidence="2">
    <location>
        <begin position="1"/>
        <end position="23"/>
    </location>
</feature>
<dbReference type="Proteomes" id="UP001164746">
    <property type="component" value="Chromosome 2"/>
</dbReference>
<evidence type="ECO:0000259" key="3">
    <source>
        <dbReference type="PROSITE" id="PS50015"/>
    </source>
</evidence>